<protein>
    <submittedName>
        <fullName evidence="2">Uncharacterized protein</fullName>
    </submittedName>
</protein>
<feature type="compositionally biased region" description="Basic and acidic residues" evidence="1">
    <location>
        <begin position="51"/>
        <end position="68"/>
    </location>
</feature>
<feature type="compositionally biased region" description="Basic and acidic residues" evidence="1">
    <location>
        <begin position="21"/>
        <end position="31"/>
    </location>
</feature>
<feature type="region of interest" description="Disordered" evidence="1">
    <location>
        <begin position="11"/>
        <end position="97"/>
    </location>
</feature>
<evidence type="ECO:0000313" key="3">
    <source>
        <dbReference type="Proteomes" id="UP000558488"/>
    </source>
</evidence>
<dbReference type="EMBL" id="JACAGB010000083">
    <property type="protein sequence ID" value="KAF6273902.1"/>
    <property type="molecule type" value="Genomic_DNA"/>
</dbReference>
<organism evidence="2 3">
    <name type="scientific">Pipistrellus kuhlii</name>
    <name type="common">Kuhl's pipistrelle</name>
    <dbReference type="NCBI Taxonomy" id="59472"/>
    <lineage>
        <taxon>Eukaryota</taxon>
        <taxon>Metazoa</taxon>
        <taxon>Chordata</taxon>
        <taxon>Craniata</taxon>
        <taxon>Vertebrata</taxon>
        <taxon>Euteleostomi</taxon>
        <taxon>Mammalia</taxon>
        <taxon>Eutheria</taxon>
        <taxon>Laurasiatheria</taxon>
        <taxon>Chiroptera</taxon>
        <taxon>Yangochiroptera</taxon>
        <taxon>Vespertilionidae</taxon>
        <taxon>Pipistrellus</taxon>
    </lineage>
</organism>
<proteinExistence type="predicted"/>
<accession>A0A7J7RCN5</accession>
<dbReference type="AlphaFoldDB" id="A0A7J7RCN5"/>
<evidence type="ECO:0000313" key="2">
    <source>
        <dbReference type="EMBL" id="KAF6273902.1"/>
    </source>
</evidence>
<comment type="caution">
    <text evidence="2">The sequence shown here is derived from an EMBL/GenBank/DDBJ whole genome shotgun (WGS) entry which is preliminary data.</text>
</comment>
<name>A0A7J7RCN5_PIPKU</name>
<keyword evidence="3" id="KW-1185">Reference proteome</keyword>
<reference evidence="2 3" key="1">
    <citation type="journal article" date="2020" name="Nature">
        <title>Six reference-quality genomes reveal evolution of bat adaptations.</title>
        <authorList>
            <person name="Jebb D."/>
            <person name="Huang Z."/>
            <person name="Pippel M."/>
            <person name="Hughes G.M."/>
            <person name="Lavrichenko K."/>
            <person name="Devanna P."/>
            <person name="Winkler S."/>
            <person name="Jermiin L.S."/>
            <person name="Skirmuntt E.C."/>
            <person name="Katzourakis A."/>
            <person name="Burkitt-Gray L."/>
            <person name="Ray D.A."/>
            <person name="Sullivan K.A.M."/>
            <person name="Roscito J.G."/>
            <person name="Kirilenko B.M."/>
            <person name="Davalos L.M."/>
            <person name="Corthals A.P."/>
            <person name="Power M.L."/>
            <person name="Jones G."/>
            <person name="Ransome R.D."/>
            <person name="Dechmann D.K.N."/>
            <person name="Locatelli A.G."/>
            <person name="Puechmaille S.J."/>
            <person name="Fedrigo O."/>
            <person name="Jarvis E.D."/>
            <person name="Hiller M."/>
            <person name="Vernes S.C."/>
            <person name="Myers E.W."/>
            <person name="Teeling E.C."/>
        </authorList>
    </citation>
    <scope>NUCLEOTIDE SEQUENCE [LARGE SCALE GENOMIC DNA]</scope>
    <source>
        <strain evidence="2">MPipKuh1</strain>
        <tissue evidence="2">Flight muscle</tissue>
    </source>
</reference>
<sequence length="130" mass="13676">MCPGGLWCIAHSSDQGVRGGEGGHRGGEEQKAAGTDFAKCPQGRVYSKPRPGREDKGGGRSRTGEGRRPSNAAGQRRVGDTDELGSPRRIPAAQAGFGIPLQARCVQLLGSHVDRRGRGVWGGESPTPFE</sequence>
<gene>
    <name evidence="2" type="ORF">mPipKuh1_010694</name>
</gene>
<dbReference type="Proteomes" id="UP000558488">
    <property type="component" value="Unassembled WGS sequence"/>
</dbReference>
<evidence type="ECO:0000256" key="1">
    <source>
        <dbReference type="SAM" id="MobiDB-lite"/>
    </source>
</evidence>